<dbReference type="InterPro" id="IPR041370">
    <property type="entry name" value="Mlase_EEF1AKMT1/ZCCHC4"/>
</dbReference>
<dbReference type="PANTHER" id="PTHR13493">
    <property type="entry name" value="ZINC FINGER CCHC DOMAIN-CONTAINING"/>
    <property type="match status" value="1"/>
</dbReference>
<reference evidence="7" key="2">
    <citation type="submission" date="2014-07" db="EMBL/GenBank/DDBJ databases">
        <authorList>
            <person name="Hull J."/>
        </authorList>
    </citation>
    <scope>NUCLEOTIDE SEQUENCE</scope>
</reference>
<keyword evidence="3" id="KW-0489">Methyltransferase</keyword>
<dbReference type="GO" id="GO:0005737">
    <property type="term" value="C:cytoplasm"/>
    <property type="evidence" value="ECO:0007669"/>
    <property type="project" value="UniProtKB-SubCell"/>
</dbReference>
<comment type="subcellular location">
    <subcellularLocation>
        <location evidence="1">Cytoplasm</location>
    </subcellularLocation>
</comment>
<evidence type="ECO:0000256" key="4">
    <source>
        <dbReference type="ARBA" id="ARBA00022679"/>
    </source>
</evidence>
<protein>
    <submittedName>
        <fullName evidence="7">Zinc finger CCHC domain-containing protein 4</fullName>
    </submittedName>
</protein>
<keyword evidence="5" id="KW-0862">Zinc</keyword>
<evidence type="ECO:0000256" key="3">
    <source>
        <dbReference type="ARBA" id="ARBA00022603"/>
    </source>
</evidence>
<evidence type="ECO:0000256" key="5">
    <source>
        <dbReference type="PROSITE-ProRule" id="PRU00965"/>
    </source>
</evidence>
<evidence type="ECO:0000313" key="7">
    <source>
        <dbReference type="EMBL" id="JAG39194.1"/>
    </source>
</evidence>
<keyword evidence="5" id="KW-0479">Metal-binding</keyword>
<dbReference type="AlphaFoldDB" id="A0A0A9Z403"/>
<dbReference type="Pfam" id="PF10237">
    <property type="entry name" value="N6-adenineMlase"/>
    <property type="match status" value="1"/>
</dbReference>
<dbReference type="PROSITE" id="PS50216">
    <property type="entry name" value="DHHC"/>
    <property type="match status" value="1"/>
</dbReference>
<proteinExistence type="predicted"/>
<keyword evidence="4" id="KW-0808">Transferase</keyword>
<dbReference type="GO" id="GO:0008988">
    <property type="term" value="F:rRNA (adenine-N6-)-methyltransferase activity"/>
    <property type="evidence" value="ECO:0007669"/>
    <property type="project" value="InterPro"/>
</dbReference>
<evidence type="ECO:0000256" key="1">
    <source>
        <dbReference type="ARBA" id="ARBA00004496"/>
    </source>
</evidence>
<reference evidence="7" key="1">
    <citation type="journal article" date="2014" name="PLoS ONE">
        <title>Transcriptome-Based Identification of ABC Transporters in the Western Tarnished Plant Bug Lygus hesperus.</title>
        <authorList>
            <person name="Hull J.J."/>
            <person name="Chaney K."/>
            <person name="Geib S.M."/>
            <person name="Fabrick J.A."/>
            <person name="Brent C.S."/>
            <person name="Walsh D."/>
            <person name="Lavine L.C."/>
        </authorList>
    </citation>
    <scope>NUCLEOTIDE SEQUENCE</scope>
</reference>
<name>A0A0A9Z403_LYGHE</name>
<feature type="domain" description="CTCHY-type" evidence="6">
    <location>
        <begin position="328"/>
        <end position="399"/>
    </location>
</feature>
<keyword evidence="2" id="KW-0963">Cytoplasm</keyword>
<dbReference type="GO" id="GO:0008270">
    <property type="term" value="F:zinc ion binding"/>
    <property type="evidence" value="ECO:0007669"/>
    <property type="project" value="UniProtKB-KW"/>
</dbReference>
<sequence length="405" mass="46067">MSTLQVDCTNLHSNPSCPHGPMVKFIKSIQGNPQEYFACTACRNPKDCPFSLKCGEKFSAVKIRALSDAKRQMAPKLSHVEASELLFKFKKLSVRKRDFCRSCFVFVFPDSANLHSGHNIVHKVTDDMLTHPSQFVLAKTNDKVEAQYWFNDETKQFILSLVEQLESSSVLCIGTPTVYEMVRSTGIRCLLLDIDSRYMTFYSNEEFGWFNMLNFHFLSDESVVLDSLKKTITTGRVFVILDPPFGARLELLAYSINRLSTMCSGECMIFLVLPYFMEPQVTKYLPDFHMLDYVVHYANHSKMKSHKKSAVRLFTNVSSSSIHLPASEGYKFCGKCRCWRHPNNSHCDICGTCPAKNATAYKHCTSCNVCVKSTWNHCDTCGRCFLSPHKCFENPPSKRAKITDS</sequence>
<dbReference type="GO" id="GO:0005730">
    <property type="term" value="C:nucleolus"/>
    <property type="evidence" value="ECO:0007669"/>
    <property type="project" value="TreeGrafter"/>
</dbReference>
<gene>
    <name evidence="7" type="primary">zcchc4</name>
    <name evidence="7" type="ORF">CM83_62691</name>
</gene>
<organism evidence="7">
    <name type="scientific">Lygus hesperus</name>
    <name type="common">Western plant bug</name>
    <dbReference type="NCBI Taxonomy" id="30085"/>
    <lineage>
        <taxon>Eukaryota</taxon>
        <taxon>Metazoa</taxon>
        <taxon>Ecdysozoa</taxon>
        <taxon>Arthropoda</taxon>
        <taxon>Hexapoda</taxon>
        <taxon>Insecta</taxon>
        <taxon>Pterygota</taxon>
        <taxon>Neoptera</taxon>
        <taxon>Paraneoptera</taxon>
        <taxon>Hemiptera</taxon>
        <taxon>Heteroptera</taxon>
        <taxon>Panheteroptera</taxon>
        <taxon>Cimicomorpha</taxon>
        <taxon>Miridae</taxon>
        <taxon>Mirini</taxon>
        <taxon>Lygus</taxon>
    </lineage>
</organism>
<dbReference type="PANTHER" id="PTHR13493:SF3">
    <property type="entry name" value="RRNA N6-ADENOSINE-METHYLTRANSFERASE ZCCHC4"/>
    <property type="match status" value="1"/>
</dbReference>
<dbReference type="InterPro" id="IPR017921">
    <property type="entry name" value="Znf_CTCHY"/>
</dbReference>
<dbReference type="PROSITE" id="PS51270">
    <property type="entry name" value="ZF_CTCHY"/>
    <property type="match status" value="1"/>
</dbReference>
<dbReference type="EMBL" id="GBHO01004410">
    <property type="protein sequence ID" value="JAG39194.1"/>
    <property type="molecule type" value="Transcribed_RNA"/>
</dbReference>
<accession>A0A0A9Z403</accession>
<keyword evidence="5" id="KW-0863">Zinc-finger</keyword>
<evidence type="ECO:0000256" key="2">
    <source>
        <dbReference type="ARBA" id="ARBA00022490"/>
    </source>
</evidence>
<dbReference type="InterPro" id="IPR039846">
    <property type="entry name" value="ZCCHC4"/>
</dbReference>
<evidence type="ECO:0000259" key="6">
    <source>
        <dbReference type="PROSITE" id="PS51270"/>
    </source>
</evidence>